<sequence>MKRHSLVSPAERTPTSSAARPIRQTNQPQGSQTRSDKPAPLCLLDQHLMGLVPGWKPADETRINRLLAYFGADTPEKRETYLKGFNAASAEVIQRGFHVVGAKPKQDDQNVYNLRIPNSDLAIRMWEGGMGPYGQFCVDFYDVKRKVSVNLPPGHSLHPATVSAPASFAHYGFASPVRHTTMYPPPGFPMAMNAPGFQMAGQLRSWERNMGMREIPDGEEKWMIPQGAYITLKRDGHPDVVFQIPTLQPAFVALQPQLGPL</sequence>
<evidence type="ECO:0000256" key="1">
    <source>
        <dbReference type="SAM" id="MobiDB-lite"/>
    </source>
</evidence>
<reference evidence="2" key="1">
    <citation type="journal article" date="2018" name="Genome Biol. Evol.">
        <title>Genomics and development of Lentinus tigrinus, a white-rot wood-decaying mushroom with dimorphic fruiting bodies.</title>
        <authorList>
            <person name="Wu B."/>
            <person name="Xu Z."/>
            <person name="Knudson A."/>
            <person name="Carlson A."/>
            <person name="Chen N."/>
            <person name="Kovaka S."/>
            <person name="LaButti K."/>
            <person name="Lipzen A."/>
            <person name="Pennachio C."/>
            <person name="Riley R."/>
            <person name="Schakwitz W."/>
            <person name="Umezawa K."/>
            <person name="Ohm R.A."/>
            <person name="Grigoriev I.V."/>
            <person name="Nagy L.G."/>
            <person name="Gibbons J."/>
            <person name="Hibbett D."/>
        </authorList>
    </citation>
    <scope>NUCLEOTIDE SEQUENCE [LARGE SCALE GENOMIC DNA]</scope>
    <source>
        <strain evidence="2">ALCF2SS1-6</strain>
    </source>
</reference>
<evidence type="ECO:0000313" key="2">
    <source>
        <dbReference type="EMBL" id="RPD61749.1"/>
    </source>
</evidence>
<protein>
    <submittedName>
        <fullName evidence="2">Uncharacterized protein</fullName>
    </submittedName>
</protein>
<dbReference type="AlphaFoldDB" id="A0A5C2SF30"/>
<accession>A0A5C2SF30</accession>
<dbReference type="EMBL" id="ML122261">
    <property type="protein sequence ID" value="RPD61749.1"/>
    <property type="molecule type" value="Genomic_DNA"/>
</dbReference>
<feature type="region of interest" description="Disordered" evidence="1">
    <location>
        <begin position="1"/>
        <end position="38"/>
    </location>
</feature>
<organism evidence="2 3">
    <name type="scientific">Lentinus tigrinus ALCF2SS1-6</name>
    <dbReference type="NCBI Taxonomy" id="1328759"/>
    <lineage>
        <taxon>Eukaryota</taxon>
        <taxon>Fungi</taxon>
        <taxon>Dikarya</taxon>
        <taxon>Basidiomycota</taxon>
        <taxon>Agaricomycotina</taxon>
        <taxon>Agaricomycetes</taxon>
        <taxon>Polyporales</taxon>
        <taxon>Polyporaceae</taxon>
        <taxon>Lentinus</taxon>
    </lineage>
</organism>
<name>A0A5C2SF30_9APHY</name>
<dbReference type="OrthoDB" id="2800028at2759"/>
<gene>
    <name evidence="2" type="ORF">L227DRAFT_59556</name>
</gene>
<keyword evidence="3" id="KW-1185">Reference proteome</keyword>
<dbReference type="Proteomes" id="UP000313359">
    <property type="component" value="Unassembled WGS sequence"/>
</dbReference>
<feature type="compositionally biased region" description="Polar residues" evidence="1">
    <location>
        <begin position="13"/>
        <end position="33"/>
    </location>
</feature>
<evidence type="ECO:0000313" key="3">
    <source>
        <dbReference type="Proteomes" id="UP000313359"/>
    </source>
</evidence>
<proteinExistence type="predicted"/>